<keyword evidence="1" id="KW-0539">Nucleus</keyword>
<keyword evidence="1" id="KW-0804">Transcription</keyword>
<dbReference type="Pfam" id="PF02319">
    <property type="entry name" value="WHD_E2F_TDP"/>
    <property type="match status" value="1"/>
</dbReference>
<reference evidence="4 5" key="1">
    <citation type="submission" date="2014-06" db="EMBL/GenBank/DDBJ databases">
        <authorList>
            <person name="Swart Estienne"/>
        </authorList>
    </citation>
    <scope>NUCLEOTIDE SEQUENCE [LARGE SCALE GENOMIC DNA]</scope>
    <source>
        <strain evidence="4 5">130c</strain>
    </source>
</reference>
<keyword evidence="1" id="KW-0238">DNA-binding</keyword>
<sequence>MHSYSPIREKGIIGKRNYNTRDFESKESHTRNLHPNEDFTIDQVQPQASILQNYNQEEEIVESISDSNQSESDEDMKQQQEMSDGEESAIQQPNKYYKYARKKRSSENKKLVFLSKKVLEEVSTKKETTGTNSLDFKNVQRRVYDALNVLSALDVITKDRNRITFKGYNGLLQQTQESRVNQDQQIIQSDQLTKEIDDVKMRLEAKTAFMLEIAQQVRYHAFRLSLVNGFEKTSGAKLFNAAIEQFIFEDQNRCSFQKDSQIDILQKEDQEQMIVNTDKQFEIVNENHVMQKINLNTMTNDDIKNLLQPQLQQYLRDKFSIEDEQMIETQLFCDEAPLSQADLQQLSQNNIQQQREYNSQQYHENVFSQNSGFNESQAVRKQSDFGNNNNNGGGNFISNPNSIMNTPLKFKFNSFGNKANMYNLSSPYKPIKTEMLDIHNSFMDKNDHYHYMNSPLIGNGTMIMANDIFNEMESTNYYSNFTNNTCWQKEQQLKLSQSGQQNQSSGNANSSIANTKSPINIQQFVANNSQQSINNDNRDTPYNKTPFFVGKISPLGVPSLSNILHE</sequence>
<feature type="region of interest" description="Disordered" evidence="2">
    <location>
        <begin position="377"/>
        <end position="400"/>
    </location>
</feature>
<dbReference type="SUPFAM" id="SSF46785">
    <property type="entry name" value="Winged helix' DNA-binding domain"/>
    <property type="match status" value="1"/>
</dbReference>
<organism evidence="4 5">
    <name type="scientific">Stylonychia lemnae</name>
    <name type="common">Ciliate</name>
    <dbReference type="NCBI Taxonomy" id="5949"/>
    <lineage>
        <taxon>Eukaryota</taxon>
        <taxon>Sar</taxon>
        <taxon>Alveolata</taxon>
        <taxon>Ciliophora</taxon>
        <taxon>Intramacronucleata</taxon>
        <taxon>Spirotrichea</taxon>
        <taxon>Stichotrichia</taxon>
        <taxon>Sporadotrichida</taxon>
        <taxon>Oxytrichidae</taxon>
        <taxon>Stylonychinae</taxon>
        <taxon>Stylonychia</taxon>
    </lineage>
</organism>
<gene>
    <name evidence="4" type="primary">Contig12860.g13721</name>
    <name evidence="4" type="ORF">STYLEM_16764</name>
</gene>
<dbReference type="GO" id="GO:0005634">
    <property type="term" value="C:nucleus"/>
    <property type="evidence" value="ECO:0007669"/>
    <property type="project" value="UniProtKB-SubCell"/>
</dbReference>
<keyword evidence="5" id="KW-1185">Reference proteome</keyword>
<feature type="domain" description="E2F/DP family winged-helix DNA-binding" evidence="3">
    <location>
        <begin position="106"/>
        <end position="167"/>
    </location>
</feature>
<dbReference type="GO" id="GO:0006355">
    <property type="term" value="P:regulation of DNA-templated transcription"/>
    <property type="evidence" value="ECO:0007669"/>
    <property type="project" value="InterPro"/>
</dbReference>
<accession>A0A078AZN2</accession>
<dbReference type="GO" id="GO:0003677">
    <property type="term" value="F:DNA binding"/>
    <property type="evidence" value="ECO:0007669"/>
    <property type="project" value="UniProtKB-KW"/>
</dbReference>
<protein>
    <submittedName>
        <fullName evidence="4">Transcription factor dp1</fullName>
    </submittedName>
</protein>
<dbReference type="AlphaFoldDB" id="A0A078AZN2"/>
<feature type="region of interest" description="Disordered" evidence="2">
    <location>
        <begin position="1"/>
        <end position="38"/>
    </location>
</feature>
<feature type="region of interest" description="Disordered" evidence="2">
    <location>
        <begin position="60"/>
        <end position="93"/>
    </location>
</feature>
<dbReference type="Gene3D" id="1.10.10.10">
    <property type="entry name" value="Winged helix-like DNA-binding domain superfamily/Winged helix DNA-binding domain"/>
    <property type="match status" value="1"/>
</dbReference>
<comment type="subcellular location">
    <subcellularLocation>
        <location evidence="1">Nucleus</location>
    </subcellularLocation>
</comment>
<feature type="region of interest" description="Disordered" evidence="2">
    <location>
        <begin position="492"/>
        <end position="513"/>
    </location>
</feature>
<evidence type="ECO:0000313" key="5">
    <source>
        <dbReference type="Proteomes" id="UP000039865"/>
    </source>
</evidence>
<dbReference type="InterPro" id="IPR003316">
    <property type="entry name" value="E2F_WHTH_DNA-bd_dom"/>
</dbReference>
<keyword evidence="1" id="KW-0805">Transcription regulation</keyword>
<name>A0A078AZN2_STYLE</name>
<comment type="similarity">
    <text evidence="1">Belongs to the E2F/DP family.</text>
</comment>
<proteinExistence type="inferred from homology"/>
<evidence type="ECO:0000259" key="3">
    <source>
        <dbReference type="SMART" id="SM01372"/>
    </source>
</evidence>
<feature type="compositionally biased region" description="Basic and acidic residues" evidence="2">
    <location>
        <begin position="19"/>
        <end position="37"/>
    </location>
</feature>
<dbReference type="EMBL" id="CCKQ01015813">
    <property type="protein sequence ID" value="CDW87654.1"/>
    <property type="molecule type" value="Genomic_DNA"/>
</dbReference>
<dbReference type="InterPro" id="IPR036388">
    <property type="entry name" value="WH-like_DNA-bd_sf"/>
</dbReference>
<dbReference type="SMART" id="SM01372">
    <property type="entry name" value="E2F_TDP"/>
    <property type="match status" value="1"/>
</dbReference>
<evidence type="ECO:0000256" key="2">
    <source>
        <dbReference type="SAM" id="MobiDB-lite"/>
    </source>
</evidence>
<dbReference type="GO" id="GO:0005667">
    <property type="term" value="C:transcription regulator complex"/>
    <property type="evidence" value="ECO:0007669"/>
    <property type="project" value="InterPro"/>
</dbReference>
<dbReference type="InterPro" id="IPR036390">
    <property type="entry name" value="WH_DNA-bd_sf"/>
</dbReference>
<dbReference type="InParanoid" id="A0A078AZN2"/>
<dbReference type="OrthoDB" id="288947at2759"/>
<evidence type="ECO:0000313" key="4">
    <source>
        <dbReference type="EMBL" id="CDW87654.1"/>
    </source>
</evidence>
<evidence type="ECO:0000256" key="1">
    <source>
        <dbReference type="RuleBase" id="RU003796"/>
    </source>
</evidence>
<dbReference type="Proteomes" id="UP000039865">
    <property type="component" value="Unassembled WGS sequence"/>
</dbReference>